<dbReference type="Proteomes" id="UP001434883">
    <property type="component" value="Unassembled WGS sequence"/>
</dbReference>
<evidence type="ECO:0000256" key="1">
    <source>
        <dbReference type="SAM" id="MobiDB-lite"/>
    </source>
</evidence>
<feature type="compositionally biased region" description="Basic and acidic residues" evidence="1">
    <location>
        <begin position="26"/>
        <end position="35"/>
    </location>
</feature>
<accession>A0ABV0RUC2</accession>
<feature type="non-terminal residue" evidence="2">
    <location>
        <position position="1"/>
    </location>
</feature>
<gene>
    <name evidence="2" type="ORF">XENOCAPTIV_004011</name>
</gene>
<proteinExistence type="predicted"/>
<feature type="region of interest" description="Disordered" evidence="1">
    <location>
        <begin position="21"/>
        <end position="49"/>
    </location>
</feature>
<dbReference type="EMBL" id="JAHRIN010058957">
    <property type="protein sequence ID" value="MEQ2211496.1"/>
    <property type="molecule type" value="Genomic_DNA"/>
</dbReference>
<protein>
    <submittedName>
        <fullName evidence="2">Uncharacterized protein</fullName>
    </submittedName>
</protein>
<evidence type="ECO:0000313" key="3">
    <source>
        <dbReference type="Proteomes" id="UP001434883"/>
    </source>
</evidence>
<evidence type="ECO:0000313" key="2">
    <source>
        <dbReference type="EMBL" id="MEQ2211496.1"/>
    </source>
</evidence>
<comment type="caution">
    <text evidence="2">The sequence shown here is derived from an EMBL/GenBank/DDBJ whole genome shotgun (WGS) entry which is preliminary data.</text>
</comment>
<sequence length="80" mass="8517">ALTADTAGAAGSALYSRAPLAATRQGEPELRDRGDTLLMPADRSRTGSGGQVLIKPCLYFSLCLSRNTRRSVEWTDCNAS</sequence>
<keyword evidence="3" id="KW-1185">Reference proteome</keyword>
<organism evidence="2 3">
    <name type="scientific">Xenoophorus captivus</name>
    <dbReference type="NCBI Taxonomy" id="1517983"/>
    <lineage>
        <taxon>Eukaryota</taxon>
        <taxon>Metazoa</taxon>
        <taxon>Chordata</taxon>
        <taxon>Craniata</taxon>
        <taxon>Vertebrata</taxon>
        <taxon>Euteleostomi</taxon>
        <taxon>Actinopterygii</taxon>
        <taxon>Neopterygii</taxon>
        <taxon>Teleostei</taxon>
        <taxon>Neoteleostei</taxon>
        <taxon>Acanthomorphata</taxon>
        <taxon>Ovalentaria</taxon>
        <taxon>Atherinomorphae</taxon>
        <taxon>Cyprinodontiformes</taxon>
        <taxon>Goodeidae</taxon>
        <taxon>Xenoophorus</taxon>
    </lineage>
</organism>
<name>A0ABV0RUC2_9TELE</name>
<reference evidence="2 3" key="1">
    <citation type="submission" date="2021-06" db="EMBL/GenBank/DDBJ databases">
        <authorList>
            <person name="Palmer J.M."/>
        </authorList>
    </citation>
    <scope>NUCLEOTIDE SEQUENCE [LARGE SCALE GENOMIC DNA]</scope>
    <source>
        <strain evidence="2 3">XC_2019</strain>
        <tissue evidence="2">Muscle</tissue>
    </source>
</reference>